<feature type="domain" description="Protein kinase" evidence="9">
    <location>
        <begin position="65"/>
        <end position="254"/>
    </location>
</feature>
<name>A0A183B0R2_9TREM</name>
<dbReference type="PROSITE" id="PS50011">
    <property type="entry name" value="PROTEIN_KINASE_DOM"/>
    <property type="match status" value="1"/>
</dbReference>
<sequence length="254" mass="29366">MANLESIDANEWPCVSPRFKQNFAGFLSFLPSGFINVPFPDERERERISVDAIQVPGGSTVRITYSNVKAVGTGSFGVVYAASLSDDREVAIKKVLQDERYKNRELQILKEMRHPNVVTLFYYFYSQSSSKPGETYLNLVQEFVPQTLSRLIKHYWRIRQVIPLAYVKLYSFQLLRGLAYIHSREVCHRDIKPQNLLINPNLGLLKICDFGRYGVVFVLFEDPFLPFDVHFSFLVFVIAVPWDLQLYPIICLVE</sequence>
<keyword evidence="6 7" id="KW-0067">ATP-binding</keyword>
<dbReference type="GO" id="GO:0090090">
    <property type="term" value="P:negative regulation of canonical Wnt signaling pathway"/>
    <property type="evidence" value="ECO:0007669"/>
    <property type="project" value="TreeGrafter"/>
</dbReference>
<evidence type="ECO:0000313" key="12">
    <source>
        <dbReference type="WBParaSite" id="ECPE_0001283401-mRNA-1"/>
    </source>
</evidence>
<keyword evidence="11" id="KW-1185">Reference proteome</keyword>
<dbReference type="Pfam" id="PF00069">
    <property type="entry name" value="Pkinase"/>
    <property type="match status" value="1"/>
</dbReference>
<dbReference type="Gene3D" id="1.10.510.10">
    <property type="entry name" value="Transferase(Phosphotransferase) domain 1"/>
    <property type="match status" value="1"/>
</dbReference>
<dbReference type="GO" id="GO:0070507">
    <property type="term" value="P:regulation of microtubule cytoskeleton organization"/>
    <property type="evidence" value="ECO:0007669"/>
    <property type="project" value="TreeGrafter"/>
</dbReference>
<dbReference type="GO" id="GO:0004674">
    <property type="term" value="F:protein serine/threonine kinase activity"/>
    <property type="evidence" value="ECO:0007669"/>
    <property type="project" value="UniProtKB-KW"/>
</dbReference>
<dbReference type="GO" id="GO:0032436">
    <property type="term" value="P:positive regulation of proteasomal ubiquitin-dependent protein catabolic process"/>
    <property type="evidence" value="ECO:0007669"/>
    <property type="project" value="TreeGrafter"/>
</dbReference>
<dbReference type="GO" id="GO:0030424">
    <property type="term" value="C:axon"/>
    <property type="evidence" value="ECO:0007669"/>
    <property type="project" value="TreeGrafter"/>
</dbReference>
<evidence type="ECO:0000256" key="8">
    <source>
        <dbReference type="RuleBase" id="RU000304"/>
    </source>
</evidence>
<comment type="similarity">
    <text evidence="1">Belongs to the protein kinase superfamily. CMGC Ser/Thr protein kinase family. GSK-3 subfamily.</text>
</comment>
<dbReference type="GO" id="GO:0030154">
    <property type="term" value="P:cell differentiation"/>
    <property type="evidence" value="ECO:0007669"/>
    <property type="project" value="TreeGrafter"/>
</dbReference>
<protein>
    <submittedName>
        <fullName evidence="12">Protein kinase domain-containing protein</fullName>
    </submittedName>
</protein>
<keyword evidence="5" id="KW-0418">Kinase</keyword>
<dbReference type="Gene3D" id="3.30.200.20">
    <property type="entry name" value="Phosphorylase Kinase, domain 1"/>
    <property type="match status" value="1"/>
</dbReference>
<gene>
    <name evidence="10" type="ORF">ECPE_LOCUS12798</name>
</gene>
<dbReference type="WBParaSite" id="ECPE_0001283401-mRNA-1">
    <property type="protein sequence ID" value="ECPE_0001283401-mRNA-1"/>
    <property type="gene ID" value="ECPE_0001283401"/>
</dbReference>
<evidence type="ECO:0000256" key="3">
    <source>
        <dbReference type="ARBA" id="ARBA00022679"/>
    </source>
</evidence>
<dbReference type="InterPro" id="IPR011009">
    <property type="entry name" value="Kinase-like_dom_sf"/>
</dbReference>
<evidence type="ECO:0000256" key="6">
    <source>
        <dbReference type="ARBA" id="ARBA00022840"/>
    </source>
</evidence>
<evidence type="ECO:0000256" key="7">
    <source>
        <dbReference type="PROSITE-ProRule" id="PRU10141"/>
    </source>
</evidence>
<dbReference type="InterPro" id="IPR050591">
    <property type="entry name" value="GSK-3"/>
</dbReference>
<dbReference type="SUPFAM" id="SSF56112">
    <property type="entry name" value="Protein kinase-like (PK-like)"/>
    <property type="match status" value="1"/>
</dbReference>
<evidence type="ECO:0000256" key="4">
    <source>
        <dbReference type="ARBA" id="ARBA00022741"/>
    </source>
</evidence>
<dbReference type="AlphaFoldDB" id="A0A183B0R2"/>
<dbReference type="InterPro" id="IPR000719">
    <property type="entry name" value="Prot_kinase_dom"/>
</dbReference>
<organism evidence="12">
    <name type="scientific">Echinostoma caproni</name>
    <dbReference type="NCBI Taxonomy" id="27848"/>
    <lineage>
        <taxon>Eukaryota</taxon>
        <taxon>Metazoa</taxon>
        <taxon>Spiralia</taxon>
        <taxon>Lophotrochozoa</taxon>
        <taxon>Platyhelminthes</taxon>
        <taxon>Trematoda</taxon>
        <taxon>Digenea</taxon>
        <taxon>Plagiorchiida</taxon>
        <taxon>Echinostomata</taxon>
        <taxon>Echinostomatoidea</taxon>
        <taxon>Echinostomatidae</taxon>
        <taxon>Echinostoma</taxon>
    </lineage>
</organism>
<proteinExistence type="inferred from homology"/>
<dbReference type="EMBL" id="UZAN01053624">
    <property type="protein sequence ID" value="VDP90070.1"/>
    <property type="molecule type" value="Genomic_DNA"/>
</dbReference>
<dbReference type="GO" id="GO:0007165">
    <property type="term" value="P:signal transduction"/>
    <property type="evidence" value="ECO:0007669"/>
    <property type="project" value="TreeGrafter"/>
</dbReference>
<dbReference type="InterPro" id="IPR017441">
    <property type="entry name" value="Protein_kinase_ATP_BS"/>
</dbReference>
<dbReference type="InterPro" id="IPR008271">
    <property type="entry name" value="Ser/Thr_kinase_AS"/>
</dbReference>
<dbReference type="PROSITE" id="PS00107">
    <property type="entry name" value="PROTEIN_KINASE_ATP"/>
    <property type="match status" value="1"/>
</dbReference>
<keyword evidence="2 8" id="KW-0723">Serine/threonine-protein kinase</keyword>
<keyword evidence="4 7" id="KW-0547">Nucleotide-binding</keyword>
<accession>A0A183B0R2</accession>
<reference evidence="12" key="1">
    <citation type="submission" date="2016-06" db="UniProtKB">
        <authorList>
            <consortium name="WormBaseParasite"/>
        </authorList>
    </citation>
    <scope>IDENTIFICATION</scope>
</reference>
<feature type="binding site" evidence="7">
    <location>
        <position position="94"/>
    </location>
    <ligand>
        <name>ATP</name>
        <dbReference type="ChEBI" id="CHEBI:30616"/>
    </ligand>
</feature>
<dbReference type="PANTHER" id="PTHR24057:SF20">
    <property type="entry name" value="PROTEIN KINASE DOMAIN-CONTAINING PROTEIN"/>
    <property type="match status" value="1"/>
</dbReference>
<dbReference type="PANTHER" id="PTHR24057">
    <property type="entry name" value="GLYCOGEN SYNTHASE KINASE-3 ALPHA"/>
    <property type="match status" value="1"/>
</dbReference>
<reference evidence="10 11" key="2">
    <citation type="submission" date="2018-11" db="EMBL/GenBank/DDBJ databases">
        <authorList>
            <consortium name="Pathogen Informatics"/>
        </authorList>
    </citation>
    <scope>NUCLEOTIDE SEQUENCE [LARGE SCALE GENOMIC DNA]</scope>
    <source>
        <strain evidence="10 11">Egypt</strain>
    </source>
</reference>
<keyword evidence="3" id="KW-0808">Transferase</keyword>
<dbReference type="PROSITE" id="PS00108">
    <property type="entry name" value="PROTEIN_KINASE_ST"/>
    <property type="match status" value="1"/>
</dbReference>
<dbReference type="SMART" id="SM00220">
    <property type="entry name" value="S_TKc"/>
    <property type="match status" value="1"/>
</dbReference>
<evidence type="ECO:0000313" key="11">
    <source>
        <dbReference type="Proteomes" id="UP000272942"/>
    </source>
</evidence>
<dbReference type="GO" id="GO:0005634">
    <property type="term" value="C:nucleus"/>
    <property type="evidence" value="ECO:0007669"/>
    <property type="project" value="TreeGrafter"/>
</dbReference>
<evidence type="ECO:0000256" key="5">
    <source>
        <dbReference type="ARBA" id="ARBA00022777"/>
    </source>
</evidence>
<evidence type="ECO:0000256" key="2">
    <source>
        <dbReference type="ARBA" id="ARBA00022527"/>
    </source>
</evidence>
<dbReference type="GO" id="GO:0005829">
    <property type="term" value="C:cytosol"/>
    <property type="evidence" value="ECO:0007669"/>
    <property type="project" value="TreeGrafter"/>
</dbReference>
<dbReference type="GO" id="GO:0005524">
    <property type="term" value="F:ATP binding"/>
    <property type="evidence" value="ECO:0007669"/>
    <property type="project" value="UniProtKB-UniRule"/>
</dbReference>
<dbReference type="OrthoDB" id="272141at2759"/>
<evidence type="ECO:0000313" key="10">
    <source>
        <dbReference type="EMBL" id="VDP90070.1"/>
    </source>
</evidence>
<evidence type="ECO:0000256" key="1">
    <source>
        <dbReference type="ARBA" id="ARBA00005527"/>
    </source>
</evidence>
<dbReference type="Proteomes" id="UP000272942">
    <property type="component" value="Unassembled WGS sequence"/>
</dbReference>
<evidence type="ECO:0000259" key="9">
    <source>
        <dbReference type="PROSITE" id="PS50011"/>
    </source>
</evidence>